<organism evidence="2 3">
    <name type="scientific">Bacillus thuringiensis T01-328</name>
    <dbReference type="NCBI Taxonomy" id="1324966"/>
    <lineage>
        <taxon>Bacteria</taxon>
        <taxon>Bacillati</taxon>
        <taxon>Bacillota</taxon>
        <taxon>Bacilli</taxon>
        <taxon>Bacillales</taxon>
        <taxon>Bacillaceae</taxon>
        <taxon>Bacillus</taxon>
        <taxon>Bacillus cereus group</taxon>
    </lineage>
</organism>
<evidence type="ECO:0000313" key="2">
    <source>
        <dbReference type="EMBL" id="ERH97625.1"/>
    </source>
</evidence>
<evidence type="ECO:0000313" key="3">
    <source>
        <dbReference type="Proteomes" id="UP000013487"/>
    </source>
</evidence>
<keyword evidence="1" id="KW-1133">Transmembrane helix</keyword>
<feature type="transmembrane region" description="Helical" evidence="1">
    <location>
        <begin position="12"/>
        <end position="30"/>
    </location>
</feature>
<evidence type="ECO:0000256" key="1">
    <source>
        <dbReference type="SAM" id="Phobius"/>
    </source>
</evidence>
<name>A0AAN4HDA6_BACTU</name>
<dbReference type="Proteomes" id="UP000013487">
    <property type="component" value="Unassembled WGS sequence"/>
</dbReference>
<dbReference type="SMR" id="A0AAN4HDA6"/>
<gene>
    <name evidence="2" type="ORF">BTCBT_006213</name>
</gene>
<sequence length="110" mass="12843">MDEGLSEFKGGIRMLTKIILCVFVYVAFVVRKSRKKMLEEAKKLEESKRPIERPVYWCPRLNKPIGREQEYQEITSESKAKNVEYIHGNIPVSLDVDMPYFNESIISKTT</sequence>
<proteinExistence type="predicted"/>
<dbReference type="EMBL" id="ARXZ02000027">
    <property type="protein sequence ID" value="ERH97625.1"/>
    <property type="molecule type" value="Genomic_DNA"/>
</dbReference>
<accession>A0AAN4HDA6</accession>
<dbReference type="AlphaFoldDB" id="A0AAN4HDA6"/>
<reference evidence="2 3" key="1">
    <citation type="journal article" date="2013" name="Genome Announc.">
        <title>Draft Genome Sequence of Bacillus thuringiensis var. thuringiensis Strain T01-328, a Brazilian Isolate That Produces a Soluble Pesticide Protein, Cry1Ia.</title>
        <authorList>
            <person name="Varani A.M."/>
            <person name="Lemos M.V."/>
            <person name="Fernandes C.C."/>
            <person name="Lemos E.G."/>
            <person name="Alves E.C."/>
            <person name="Desiderio J.A."/>
        </authorList>
    </citation>
    <scope>NUCLEOTIDE SEQUENCE [LARGE SCALE GENOMIC DNA]</scope>
    <source>
        <strain evidence="2 3">T01-328</strain>
    </source>
</reference>
<keyword evidence="1" id="KW-0472">Membrane</keyword>
<comment type="caution">
    <text evidence="2">The sequence shown here is derived from an EMBL/GenBank/DDBJ whole genome shotgun (WGS) entry which is preliminary data.</text>
</comment>
<protein>
    <submittedName>
        <fullName evidence="2">Uncharacterized protein</fullName>
    </submittedName>
</protein>
<keyword evidence="1" id="KW-0812">Transmembrane</keyword>